<dbReference type="Ensembl" id="ENSXETT00000093891">
    <property type="protein sequence ID" value="ENSXETP00000069006"/>
    <property type="gene ID" value="ENSXETG00000036214"/>
</dbReference>
<protein>
    <recommendedName>
        <fullName evidence="2">SEA domain-containing protein</fullName>
    </recommendedName>
</protein>
<dbReference type="PROSITE" id="PS50024">
    <property type="entry name" value="SEA"/>
    <property type="match status" value="1"/>
</dbReference>
<dbReference type="InterPro" id="IPR000082">
    <property type="entry name" value="SEA_dom"/>
</dbReference>
<accession>A0A6I8Q8N4</accession>
<evidence type="ECO:0000256" key="1">
    <source>
        <dbReference type="SAM" id="MobiDB-lite"/>
    </source>
</evidence>
<sequence length="96" mass="9958">NTGTQTNTASVNTTSTVSPNTGTQTNTASNNTASTVPSSTAVIGTAVSSSTILTTLFNDSLTNTSSDYYKTLKDNMEQQVQKGKRGGGGVKFSHLY</sequence>
<name>A0A6I8Q8N4_XENTR</name>
<reference evidence="3" key="1">
    <citation type="journal article" date="2010" name="Science">
        <title>The genome of the Western clawed frog Xenopus tropicalis.</title>
        <authorList>
            <person name="Hellsten U."/>
            <person name="Harland R.M."/>
            <person name="Gilchrist M.J."/>
            <person name="Hendrix D."/>
            <person name="Jurka J."/>
            <person name="Kapitonov V."/>
            <person name="Ovcharenko I."/>
            <person name="Putnam N.H."/>
            <person name="Shu S."/>
            <person name="Taher L."/>
            <person name="Blitz I.L."/>
            <person name="Blumberg B."/>
            <person name="Dichmann D.S."/>
            <person name="Dubchak I."/>
            <person name="Amaya E."/>
            <person name="Detter J.C."/>
            <person name="Fletcher R."/>
            <person name="Gerhard D.S."/>
            <person name="Goodstein D."/>
            <person name="Graves T."/>
            <person name="Grigoriev I.V."/>
            <person name="Grimwood J."/>
            <person name="Kawashima T."/>
            <person name="Lindquist E."/>
            <person name="Lucas S.M."/>
            <person name="Mead P.E."/>
            <person name="Mitros T."/>
            <person name="Ogino H."/>
            <person name="Ohta Y."/>
            <person name="Poliakov A.V."/>
            <person name="Pollet N."/>
            <person name="Robert J."/>
            <person name="Salamov A."/>
            <person name="Sater A.K."/>
            <person name="Schmutz J."/>
            <person name="Terry A."/>
            <person name="Vize P.D."/>
            <person name="Warren W.C."/>
            <person name="Wells D."/>
            <person name="Wills A."/>
            <person name="Wilson R.K."/>
            <person name="Zimmerman L.B."/>
            <person name="Zorn A.M."/>
            <person name="Grainger R."/>
            <person name="Grammer T."/>
            <person name="Khokha M.K."/>
            <person name="Richardson P.M."/>
            <person name="Rokhsar D.S."/>
        </authorList>
    </citation>
    <scope>NUCLEOTIDE SEQUENCE [LARGE SCALE GENOMIC DNA]</scope>
    <source>
        <strain evidence="3">Nigerian</strain>
    </source>
</reference>
<dbReference type="AlphaFoldDB" id="A0A6I8Q8N4"/>
<evidence type="ECO:0000313" key="3">
    <source>
        <dbReference type="Ensembl" id="ENSXETP00000069006"/>
    </source>
</evidence>
<feature type="region of interest" description="Disordered" evidence="1">
    <location>
        <begin position="1"/>
        <end position="37"/>
    </location>
</feature>
<reference evidence="3" key="2">
    <citation type="submission" date="2020-05" db="UniProtKB">
        <authorList>
            <consortium name="Ensembl"/>
        </authorList>
    </citation>
    <scope>IDENTIFICATION</scope>
</reference>
<evidence type="ECO:0000259" key="2">
    <source>
        <dbReference type="PROSITE" id="PS50024"/>
    </source>
</evidence>
<dbReference type="Bgee" id="ENSXETG00000036214">
    <property type="expression patterns" value="Expressed in neurula embryo and 2 other cell types or tissues"/>
</dbReference>
<feature type="domain" description="SEA" evidence="2">
    <location>
        <begin position="42"/>
        <end position="96"/>
    </location>
</feature>
<proteinExistence type="predicted"/>
<dbReference type="InParanoid" id="A0A6I8Q8N4"/>
<organism evidence="3">
    <name type="scientific">Xenopus tropicalis</name>
    <name type="common">Western clawed frog</name>
    <name type="synonym">Silurana tropicalis</name>
    <dbReference type="NCBI Taxonomy" id="8364"/>
    <lineage>
        <taxon>Eukaryota</taxon>
        <taxon>Metazoa</taxon>
        <taxon>Chordata</taxon>
        <taxon>Craniata</taxon>
        <taxon>Vertebrata</taxon>
        <taxon>Euteleostomi</taxon>
        <taxon>Amphibia</taxon>
        <taxon>Batrachia</taxon>
        <taxon>Anura</taxon>
        <taxon>Pipoidea</taxon>
        <taxon>Pipidae</taxon>
        <taxon>Xenopodinae</taxon>
        <taxon>Xenopus</taxon>
        <taxon>Silurana</taxon>
    </lineage>
</organism>